<accession>A0A2N0BGV8</accession>
<dbReference type="EMBL" id="NPEF01000357">
    <property type="protein sequence ID" value="PJZ91167.1"/>
    <property type="molecule type" value="Genomic_DNA"/>
</dbReference>
<evidence type="ECO:0000256" key="1">
    <source>
        <dbReference type="SAM" id="Phobius"/>
    </source>
</evidence>
<reference evidence="3" key="1">
    <citation type="submission" date="2017-07" db="EMBL/GenBank/DDBJ databases">
        <title>Leptospira spp. isolated from tropical soils.</title>
        <authorList>
            <person name="Thibeaux R."/>
            <person name="Iraola G."/>
            <person name="Ferres I."/>
            <person name="Bierque E."/>
            <person name="Girault D."/>
            <person name="Soupe-Gilbert M.-E."/>
            <person name="Picardeau M."/>
            <person name="Goarant C."/>
        </authorList>
    </citation>
    <scope>NUCLEOTIDE SEQUENCE [LARGE SCALE GENOMIC DNA]</scope>
    <source>
        <strain evidence="3">ATI7-C-A5</strain>
    </source>
</reference>
<dbReference type="OrthoDB" id="9810303at2"/>
<accession>A0A2N0B3N6</accession>
<dbReference type="PANTHER" id="PTHR43685:SF2">
    <property type="entry name" value="GLYCOSYLTRANSFERASE 2-LIKE DOMAIN-CONTAINING PROTEIN"/>
    <property type="match status" value="1"/>
</dbReference>
<keyword evidence="1" id="KW-1133">Transmembrane helix</keyword>
<keyword evidence="1" id="KW-0812">Transmembrane</keyword>
<keyword evidence="1" id="KW-0472">Membrane</keyword>
<dbReference type="AlphaFoldDB" id="A0A2N0B3N6"/>
<dbReference type="InterPro" id="IPR001173">
    <property type="entry name" value="Glyco_trans_2-like"/>
</dbReference>
<dbReference type="Gene3D" id="3.90.550.10">
    <property type="entry name" value="Spore Coat Polysaccharide Biosynthesis Protein SpsA, Chain A"/>
    <property type="match status" value="1"/>
</dbReference>
<dbReference type="CDD" id="cd06433">
    <property type="entry name" value="GT_2_WfgS_like"/>
    <property type="match status" value="1"/>
</dbReference>
<sequence>MLKKRISIVTPSYQSAAVIEDCIRNVLEQNYENLEHVVVDGASTDGTVEILKRYPHLKWISEPDKGQSDAMNKALRLITGDYLLYLNADDRLLTGALSAIAPYLESDPDFVLGDVLVRMDGFVRRQTPSSTFRGMMFWWNFNSYCFNPVGYLYKPQVQRAVGGMNGDNHYDMDFEFLCSVALKFPILKVPVLMGTFEVAPGTKTYSVIELPPFERYKKVKQPSASKFYPHLNAFERLFYRVGLRRSLVFDQMRFYMKRSLRGGSRLGAIFFLTAAFLIAPIRIVNTAISVLRSRKYIRRN</sequence>
<protein>
    <recommendedName>
        <fullName evidence="2">Glycosyltransferase 2-like domain-containing protein</fullName>
    </recommendedName>
</protein>
<proteinExistence type="predicted"/>
<gene>
    <name evidence="3" type="ORF">CH379_20175</name>
</gene>
<comment type="caution">
    <text evidence="3">The sequence shown here is derived from an EMBL/GenBank/DDBJ whole genome shotgun (WGS) entry which is preliminary data.</text>
</comment>
<dbReference type="SUPFAM" id="SSF53448">
    <property type="entry name" value="Nucleotide-diphospho-sugar transferases"/>
    <property type="match status" value="1"/>
</dbReference>
<dbReference type="PANTHER" id="PTHR43685">
    <property type="entry name" value="GLYCOSYLTRANSFERASE"/>
    <property type="match status" value="1"/>
</dbReference>
<dbReference type="Pfam" id="PF00535">
    <property type="entry name" value="Glycos_transf_2"/>
    <property type="match status" value="1"/>
</dbReference>
<dbReference type="InterPro" id="IPR029044">
    <property type="entry name" value="Nucleotide-diphossugar_trans"/>
</dbReference>
<organism evidence="3">
    <name type="scientific">Leptospira ellisii</name>
    <dbReference type="NCBI Taxonomy" id="2023197"/>
    <lineage>
        <taxon>Bacteria</taxon>
        <taxon>Pseudomonadati</taxon>
        <taxon>Spirochaetota</taxon>
        <taxon>Spirochaetia</taxon>
        <taxon>Leptospirales</taxon>
        <taxon>Leptospiraceae</taxon>
        <taxon>Leptospira</taxon>
    </lineage>
</organism>
<dbReference type="InterPro" id="IPR050834">
    <property type="entry name" value="Glycosyltransf_2"/>
</dbReference>
<evidence type="ECO:0000313" key="3">
    <source>
        <dbReference type="EMBL" id="PJZ91167.1"/>
    </source>
</evidence>
<feature type="transmembrane region" description="Helical" evidence="1">
    <location>
        <begin position="266"/>
        <end position="291"/>
    </location>
</feature>
<name>A0A2N0B3N6_9LEPT</name>
<feature type="domain" description="Glycosyltransferase 2-like" evidence="2">
    <location>
        <begin position="7"/>
        <end position="138"/>
    </location>
</feature>
<evidence type="ECO:0000259" key="2">
    <source>
        <dbReference type="Pfam" id="PF00535"/>
    </source>
</evidence>